<dbReference type="EMBL" id="BPQJ01000078">
    <property type="protein sequence ID" value="GJD66746.1"/>
    <property type="molecule type" value="Genomic_DNA"/>
</dbReference>
<protein>
    <submittedName>
        <fullName evidence="1">Uncharacterized protein</fullName>
    </submittedName>
</protein>
<evidence type="ECO:0000313" key="1">
    <source>
        <dbReference type="EMBL" id="GJD66746.1"/>
    </source>
</evidence>
<accession>A0AA37M948</accession>
<dbReference type="Proteomes" id="UP001055286">
    <property type="component" value="Unassembled WGS sequence"/>
</dbReference>
<dbReference type="AlphaFoldDB" id="A0AA37M948"/>
<dbReference type="RefSeq" id="WP_133123251.1">
    <property type="nucleotide sequence ID" value="NZ_BPQJ01000078.1"/>
</dbReference>
<comment type="caution">
    <text evidence="1">The sequence shown here is derived from an EMBL/GenBank/DDBJ whole genome shotgun (WGS) entry which is preliminary data.</text>
</comment>
<evidence type="ECO:0000313" key="2">
    <source>
        <dbReference type="Proteomes" id="UP001055286"/>
    </source>
</evidence>
<proteinExistence type="predicted"/>
<reference evidence="1" key="1">
    <citation type="journal article" date="2016" name="Front. Microbiol.">
        <title>Genome Sequence of the Piezophilic, Mesophilic Sulfate-Reducing Bacterium Desulfovibrio indicus J2T.</title>
        <authorList>
            <person name="Cao J."/>
            <person name="Maignien L."/>
            <person name="Shao Z."/>
            <person name="Alain K."/>
            <person name="Jebbar M."/>
        </authorList>
    </citation>
    <scope>NUCLEOTIDE SEQUENCE</scope>
    <source>
        <strain evidence="1">JCM 32048</strain>
    </source>
</reference>
<reference evidence="1" key="2">
    <citation type="submission" date="2021-08" db="EMBL/GenBank/DDBJ databases">
        <authorList>
            <person name="Tani A."/>
            <person name="Ola A."/>
            <person name="Ogura Y."/>
            <person name="Katsura K."/>
            <person name="Hayashi T."/>
        </authorList>
    </citation>
    <scope>NUCLEOTIDE SEQUENCE</scope>
    <source>
        <strain evidence="1">JCM 32048</strain>
    </source>
</reference>
<name>A0AA37M948_9HYPH</name>
<sequence>MQIRAGERLRLTMSGAGCRAVVSLNTFAVTEPAIEGLAPSEDGFTYHVTSWLRPGQNILTVVLIGSITETPFRLVAECAGRSLLMLDEAEFLPTTTPWRLWTTTIEALPDDLAVVRGAG</sequence>
<gene>
    <name evidence="1" type="ORF">MPEAHAMD_6944</name>
</gene>
<keyword evidence="2" id="KW-1185">Reference proteome</keyword>
<organism evidence="1 2">
    <name type="scientific">Methylobacterium frigidaeris</name>
    <dbReference type="NCBI Taxonomy" id="2038277"/>
    <lineage>
        <taxon>Bacteria</taxon>
        <taxon>Pseudomonadati</taxon>
        <taxon>Pseudomonadota</taxon>
        <taxon>Alphaproteobacteria</taxon>
        <taxon>Hyphomicrobiales</taxon>
        <taxon>Methylobacteriaceae</taxon>
        <taxon>Methylobacterium</taxon>
    </lineage>
</organism>